<feature type="coiled-coil region" evidence="7">
    <location>
        <begin position="638"/>
        <end position="669"/>
    </location>
</feature>
<feature type="region of interest" description="Disordered" evidence="8">
    <location>
        <begin position="44"/>
        <end position="69"/>
    </location>
</feature>
<comment type="cofactor">
    <cofactor evidence="1">
        <name>L-ascorbate</name>
        <dbReference type="ChEBI" id="CHEBI:38290"/>
    </cofactor>
</comment>
<organism evidence="10 11">
    <name type="scientific">Bathycoccus prasinos</name>
    <dbReference type="NCBI Taxonomy" id="41875"/>
    <lineage>
        <taxon>Eukaryota</taxon>
        <taxon>Viridiplantae</taxon>
        <taxon>Chlorophyta</taxon>
        <taxon>Mamiellophyceae</taxon>
        <taxon>Mamiellales</taxon>
        <taxon>Bathycoccaceae</taxon>
        <taxon>Bathycoccus</taxon>
    </lineage>
</organism>
<dbReference type="Proteomes" id="UP000198341">
    <property type="component" value="Chromosome 6"/>
</dbReference>
<dbReference type="SMART" id="SM00248">
    <property type="entry name" value="ANK"/>
    <property type="match status" value="7"/>
</dbReference>
<keyword evidence="5 6" id="KW-0040">ANK repeat</keyword>
<evidence type="ECO:0000256" key="3">
    <source>
        <dbReference type="ARBA" id="ARBA00022964"/>
    </source>
</evidence>
<dbReference type="InterPro" id="IPR006620">
    <property type="entry name" value="Pro_4_hyd_alph"/>
</dbReference>
<dbReference type="GO" id="GO:0031418">
    <property type="term" value="F:L-ascorbic acid binding"/>
    <property type="evidence" value="ECO:0007669"/>
    <property type="project" value="InterPro"/>
</dbReference>
<dbReference type="InterPro" id="IPR036770">
    <property type="entry name" value="Ankyrin_rpt-contain_sf"/>
</dbReference>
<dbReference type="PRINTS" id="PR01415">
    <property type="entry name" value="ANKYRIN"/>
</dbReference>
<accession>K8EWX3</accession>
<dbReference type="RefSeq" id="XP_007512350.1">
    <property type="nucleotide sequence ID" value="XM_007512288.1"/>
</dbReference>
<dbReference type="SUPFAM" id="SSF48403">
    <property type="entry name" value="Ankyrin repeat"/>
    <property type="match status" value="2"/>
</dbReference>
<dbReference type="PROSITE" id="PS50297">
    <property type="entry name" value="ANK_REP_REGION"/>
    <property type="match status" value="3"/>
</dbReference>
<dbReference type="Gene3D" id="2.60.120.620">
    <property type="entry name" value="q2cbj1_9rhob like domain"/>
    <property type="match status" value="1"/>
</dbReference>
<gene>
    <name evidence="10" type="ORF">Bathy06g02110</name>
</gene>
<feature type="compositionally biased region" description="Acidic residues" evidence="8">
    <location>
        <begin position="512"/>
        <end position="522"/>
    </location>
</feature>
<evidence type="ECO:0000313" key="10">
    <source>
        <dbReference type="EMBL" id="CCO16950.1"/>
    </source>
</evidence>
<feature type="compositionally biased region" description="Basic and acidic residues" evidence="8">
    <location>
        <begin position="523"/>
        <end position="532"/>
    </location>
</feature>
<feature type="domain" description="Prolyl 4-hydroxylase alpha subunit" evidence="9">
    <location>
        <begin position="873"/>
        <end position="1152"/>
    </location>
</feature>
<feature type="repeat" description="ANK" evidence="6">
    <location>
        <begin position="577"/>
        <end position="609"/>
    </location>
</feature>
<sequence length="1155" mass="131395">MVDDDAFLGALFASLTILHASGEEMSALETLSVTNRRFFMTRKAPSNETSKAAKEEEDKEEDKRQQPKPFDKVSDAAIRMFYALKEMQEEDDEEKKSCLVKLTSNMGTERTFATPSCFAQCLLEFMNNETQKGLYVHAKVNESTGSIWFCSVEYYETCKHDGWWRCHECGAFASDERALWWHQKTKHDLTHSDAMKEVEAERNALSVILNGSLVRIAPGVGGDCSSSGGKLQQKKRKDPDDLQKAIRAAKGGDLGEEFEKCIIEKKIVRLPFQSLEYSRRGDIDALRKCTEDVKNCLDSNGASCLHWACGSDSLQVVQYLIEELNFDPNQPQKGKRSYEGRTPLHWAARNGNIRVCKYLLETCKVDVNCKTNDGTSAFAWATWKGEIDVMKLLIRFGANARESANQFGCNAAMWACQSDGDNVDVCEYLRSLNVTFRLVNANGHSALHKAAQRGNERVVDWIIENSRRLGLSYSLHCRKDLEGFRPSDLAKMEDKEFLCTKIERFQRRLQFEEEEEEEEEEERVEHEKRNEKDDDAIKRHRVRYPPTSFYAAVSTGRLDLFRNIIDVDPYYASQDNGAGSPLHFAASYGEPDMISELLEYGGLVNQRDLFGMTPLHRAATLMQKYVVGAAIQEEYDDLVKKLAEIKEFRRSADEERNENKSELKRLNKAAWKRDSQRAKDIETMFEKPSQLLGTKNALQTYRTLLALGADPSSRDDILKLTPRELAKRDINTNFASEITDAEVNRRIEALINQLEHETKEAPTSSKTGGYGNTNRGAFKNWHALRKRTKRVAAQNAEDIRDSFWHAYYAERNRAIEVRCLNDHKSFSVGKEIPVARYDVEEEDRVIEESEAVSALRSFDDTEAVRKEAIDGVPGAFLLRNVFTKSNAQILAKYVNQIQPNKYNQTNARRESMAEKIMRTNLEILNSADEYFTANEESVKSVLKGFKILAVDPIIALSSTDTFYGESRLPVEPVSWLPMNNENNKNTAVLEAMAKRIREYLPLRSGMDGKSGRYLVDDDNLLLDERLRCYRYSEKTCSIPHYDKSTTAKEKEMCSAYSLIVYLNGTAHLGGETGFFLDSQPNSRKSNSGLTKNCGDGNFPLVEYVASVKGETGDILLFPHGNKEVDKDYEHLLHDGREVLAGESKFLIRTDVMYYR</sequence>
<feature type="compositionally biased region" description="Basic and acidic residues" evidence="8">
    <location>
        <begin position="51"/>
        <end position="69"/>
    </location>
</feature>
<feature type="region of interest" description="Disordered" evidence="8">
    <location>
        <begin position="222"/>
        <end position="241"/>
    </location>
</feature>
<dbReference type="GO" id="GO:0051213">
    <property type="term" value="F:dioxygenase activity"/>
    <property type="evidence" value="ECO:0007669"/>
    <property type="project" value="UniProtKB-KW"/>
</dbReference>
<dbReference type="PROSITE" id="PS50088">
    <property type="entry name" value="ANK_REPEAT"/>
    <property type="match status" value="4"/>
</dbReference>
<name>K8EWX3_9CHLO</name>
<dbReference type="Pfam" id="PF12796">
    <property type="entry name" value="Ank_2"/>
    <property type="match status" value="3"/>
</dbReference>
<dbReference type="PANTHER" id="PTHR24198:SF194">
    <property type="entry name" value="INVERSIN-A"/>
    <property type="match status" value="1"/>
</dbReference>
<dbReference type="KEGG" id="bpg:Bathy06g02110"/>
<proteinExistence type="predicted"/>
<evidence type="ECO:0000259" key="9">
    <source>
        <dbReference type="SMART" id="SM00702"/>
    </source>
</evidence>
<dbReference type="Gene3D" id="1.25.40.20">
    <property type="entry name" value="Ankyrin repeat-containing domain"/>
    <property type="match status" value="2"/>
</dbReference>
<dbReference type="eggNOG" id="KOG4177">
    <property type="taxonomic scope" value="Eukaryota"/>
</dbReference>
<dbReference type="SMART" id="SM00702">
    <property type="entry name" value="P4Hc"/>
    <property type="match status" value="1"/>
</dbReference>
<dbReference type="GO" id="GO:0016705">
    <property type="term" value="F:oxidoreductase activity, acting on paired donors, with incorporation or reduction of molecular oxygen"/>
    <property type="evidence" value="ECO:0007669"/>
    <property type="project" value="InterPro"/>
</dbReference>
<evidence type="ECO:0000256" key="5">
    <source>
        <dbReference type="ARBA" id="ARBA00023043"/>
    </source>
</evidence>
<evidence type="ECO:0000256" key="2">
    <source>
        <dbReference type="ARBA" id="ARBA00022737"/>
    </source>
</evidence>
<evidence type="ECO:0000256" key="8">
    <source>
        <dbReference type="SAM" id="MobiDB-lite"/>
    </source>
</evidence>
<dbReference type="EMBL" id="FO082273">
    <property type="protein sequence ID" value="CCO16950.1"/>
    <property type="molecule type" value="Genomic_DNA"/>
</dbReference>
<feature type="region of interest" description="Disordered" evidence="8">
    <location>
        <begin position="511"/>
        <end position="532"/>
    </location>
</feature>
<reference evidence="10 11" key="1">
    <citation type="submission" date="2011-10" db="EMBL/GenBank/DDBJ databases">
        <authorList>
            <person name="Genoscope - CEA"/>
        </authorList>
    </citation>
    <scope>NUCLEOTIDE SEQUENCE [LARGE SCALE GENOMIC DNA]</scope>
    <source>
        <strain evidence="10 11">RCC 1105</strain>
    </source>
</reference>
<dbReference type="PANTHER" id="PTHR24198">
    <property type="entry name" value="ANKYRIN REPEAT AND PROTEIN KINASE DOMAIN-CONTAINING PROTEIN"/>
    <property type="match status" value="1"/>
</dbReference>
<keyword evidence="4" id="KW-0560">Oxidoreductase</keyword>
<dbReference type="AlphaFoldDB" id="K8EWX3"/>
<evidence type="ECO:0000256" key="6">
    <source>
        <dbReference type="PROSITE-ProRule" id="PRU00023"/>
    </source>
</evidence>
<evidence type="ECO:0000256" key="4">
    <source>
        <dbReference type="ARBA" id="ARBA00023002"/>
    </source>
</evidence>
<evidence type="ECO:0000256" key="1">
    <source>
        <dbReference type="ARBA" id="ARBA00001961"/>
    </source>
</evidence>
<keyword evidence="7" id="KW-0175">Coiled coil</keyword>
<dbReference type="OrthoDB" id="10057496at2759"/>
<evidence type="ECO:0000313" key="11">
    <source>
        <dbReference type="Proteomes" id="UP000198341"/>
    </source>
</evidence>
<dbReference type="GeneID" id="19015191"/>
<keyword evidence="11" id="KW-1185">Reference proteome</keyword>
<feature type="repeat" description="ANK" evidence="6">
    <location>
        <begin position="442"/>
        <end position="474"/>
    </location>
</feature>
<feature type="repeat" description="ANK" evidence="6">
    <location>
        <begin position="339"/>
        <end position="361"/>
    </location>
</feature>
<feature type="repeat" description="ANK" evidence="6">
    <location>
        <begin position="373"/>
        <end position="405"/>
    </location>
</feature>
<dbReference type="InterPro" id="IPR002110">
    <property type="entry name" value="Ankyrin_rpt"/>
</dbReference>
<keyword evidence="2" id="KW-0677">Repeat</keyword>
<keyword evidence="3" id="KW-0223">Dioxygenase</keyword>
<evidence type="ECO:0000256" key="7">
    <source>
        <dbReference type="SAM" id="Coils"/>
    </source>
</evidence>
<protein>
    <recommendedName>
        <fullName evidence="9">Prolyl 4-hydroxylase alpha subunit domain-containing protein</fullName>
    </recommendedName>
</protein>
<dbReference type="GO" id="GO:0005506">
    <property type="term" value="F:iron ion binding"/>
    <property type="evidence" value="ECO:0007669"/>
    <property type="project" value="InterPro"/>
</dbReference>